<dbReference type="InterPro" id="IPR020845">
    <property type="entry name" value="AMP-binding_CS"/>
</dbReference>
<dbReference type="KEGG" id="cuh:BJN34_33875"/>
<dbReference type="AlphaFoldDB" id="A0A1U9V1P8"/>
<feature type="domain" description="AMP-dependent synthetase/ligase" evidence="1">
    <location>
        <begin position="24"/>
        <end position="375"/>
    </location>
</feature>
<proteinExistence type="predicted"/>
<dbReference type="OrthoDB" id="9766486at2"/>
<dbReference type="Pfam" id="PF13193">
    <property type="entry name" value="AMP-binding_C"/>
    <property type="match status" value="1"/>
</dbReference>
<organism evidence="3 4">
    <name type="scientific">Cupriavidus necator</name>
    <name type="common">Alcaligenes eutrophus</name>
    <name type="synonym">Ralstonia eutropha</name>
    <dbReference type="NCBI Taxonomy" id="106590"/>
    <lineage>
        <taxon>Bacteria</taxon>
        <taxon>Pseudomonadati</taxon>
        <taxon>Pseudomonadota</taxon>
        <taxon>Betaproteobacteria</taxon>
        <taxon>Burkholderiales</taxon>
        <taxon>Burkholderiaceae</taxon>
        <taxon>Cupriavidus</taxon>
    </lineage>
</organism>
<dbReference type="InterPro" id="IPR025110">
    <property type="entry name" value="AMP-bd_C"/>
</dbReference>
<dbReference type="EMBL" id="CP017758">
    <property type="protein sequence ID" value="AQV98870.1"/>
    <property type="molecule type" value="Genomic_DNA"/>
</dbReference>
<dbReference type="Proteomes" id="UP000189627">
    <property type="component" value="Chromosome 2"/>
</dbReference>
<dbReference type="SUPFAM" id="SSF56801">
    <property type="entry name" value="Acetyl-CoA synthetase-like"/>
    <property type="match status" value="1"/>
</dbReference>
<keyword evidence="3" id="KW-0436">Ligase</keyword>
<dbReference type="InterPro" id="IPR000873">
    <property type="entry name" value="AMP-dep_synth/lig_dom"/>
</dbReference>
<dbReference type="PROSITE" id="PS00455">
    <property type="entry name" value="AMP_BINDING"/>
    <property type="match status" value="1"/>
</dbReference>
<evidence type="ECO:0000313" key="3">
    <source>
        <dbReference type="EMBL" id="AQV98870.1"/>
    </source>
</evidence>
<dbReference type="PANTHER" id="PTHR43767">
    <property type="entry name" value="LONG-CHAIN-FATTY-ACID--COA LIGASE"/>
    <property type="match status" value="1"/>
</dbReference>
<dbReference type="InterPro" id="IPR042099">
    <property type="entry name" value="ANL_N_sf"/>
</dbReference>
<dbReference type="InterPro" id="IPR050237">
    <property type="entry name" value="ATP-dep_AMP-bd_enzyme"/>
</dbReference>
<feature type="domain" description="AMP-binding enzyme C-terminal" evidence="2">
    <location>
        <begin position="436"/>
        <end position="509"/>
    </location>
</feature>
<dbReference type="PANTHER" id="PTHR43767:SF1">
    <property type="entry name" value="NONRIBOSOMAL PEPTIDE SYNTHASE PES1 (EUROFUNG)-RELATED"/>
    <property type="match status" value="1"/>
</dbReference>
<dbReference type="InterPro" id="IPR045851">
    <property type="entry name" value="AMP-bd_C_sf"/>
</dbReference>
<name>A0A1U9V1P8_CUPNE</name>
<dbReference type="Gene3D" id="3.30.300.30">
    <property type="match status" value="1"/>
</dbReference>
<evidence type="ECO:0000313" key="4">
    <source>
        <dbReference type="Proteomes" id="UP000189627"/>
    </source>
</evidence>
<dbReference type="Pfam" id="PF00501">
    <property type="entry name" value="AMP-binding"/>
    <property type="match status" value="1"/>
</dbReference>
<sequence length="525" mass="56387">MHQTPPPPLPLTPFENTDTRDLVDEQAARHGERPFLVWEPFEGEARTWSFAAFGSAVRGFAAGLQARGVQPRDRVLVHLDNCPESVIAWLGCAYVGAVPVTTNTRSSADELAYFAGHSGAVAGVTQPRYAAMVRAAAPALAWIAVTRTDNGALAEPPGAGFVPFDAVDADPDTLAARPHDPMAPFGIQYTSGTTSRPKAVLWTHANALWGARLCAVHEDLGPDDVHLVHLPLFHTNAQVYSVLASLWVGATVVLLPKFSASRFWPLSLRHGCTWTSMVPFCIRALLAQPVPAQHSYRLWGSGVCAPPTDAHFGVKTIGWWGMTETISHGTIGSVPHANTPLSMGRPSPGYEIHVLDEDGRPVAPGETGDLYVRGRRGVSLFLEYANDPQATAAAFRDDGLFITGDRVRLGHDGALYFADRAKDMLKVGGENVAASEIERVIAAVPGVAEVAVVARKHPMLDEVPVAFVIPGAEAGEALSAQIMAACETQLADFKQPREVRLVDALPRSTLEKVAKNRLRAWLAEG</sequence>
<gene>
    <name evidence="3" type="ORF">BJN34_33875</name>
</gene>
<protein>
    <submittedName>
        <fullName evidence="3">ATP-dependent acyl-CoA ligase</fullName>
    </submittedName>
</protein>
<evidence type="ECO:0000259" key="2">
    <source>
        <dbReference type="Pfam" id="PF13193"/>
    </source>
</evidence>
<dbReference type="Gene3D" id="3.40.50.12780">
    <property type="entry name" value="N-terminal domain of ligase-like"/>
    <property type="match status" value="1"/>
</dbReference>
<reference evidence="4" key="1">
    <citation type="submission" date="2017-02" db="EMBL/GenBank/DDBJ databases">
        <title>Complete genome sequence of Cupriavidus necator strain NH9, a 3-chlorobenzoate degrader.</title>
        <authorList>
            <person name="Moriuchi R."/>
            <person name="Dohra H."/>
            <person name="Ogawa N."/>
        </authorList>
    </citation>
    <scope>NUCLEOTIDE SEQUENCE [LARGE SCALE GENOMIC DNA]</scope>
    <source>
        <strain evidence="4">NH9</strain>
    </source>
</reference>
<accession>A0A1U9V1P8</accession>
<dbReference type="GO" id="GO:0016878">
    <property type="term" value="F:acid-thiol ligase activity"/>
    <property type="evidence" value="ECO:0007669"/>
    <property type="project" value="UniProtKB-ARBA"/>
</dbReference>
<evidence type="ECO:0000259" key="1">
    <source>
        <dbReference type="Pfam" id="PF00501"/>
    </source>
</evidence>